<gene>
    <name evidence="2" type="ORF">AACH06_17755</name>
</gene>
<dbReference type="InterPro" id="IPR010583">
    <property type="entry name" value="MipA"/>
</dbReference>
<feature type="chain" id="PRO_5046709724" evidence="1">
    <location>
        <begin position="28"/>
        <end position="299"/>
    </location>
</feature>
<dbReference type="RefSeq" id="WP_341427085.1">
    <property type="nucleotide sequence ID" value="NZ_JBBUTG010000011.1"/>
</dbReference>
<protein>
    <submittedName>
        <fullName evidence="2">MipA/OmpV family protein</fullName>
    </submittedName>
</protein>
<evidence type="ECO:0000313" key="3">
    <source>
        <dbReference type="Proteomes" id="UP001371218"/>
    </source>
</evidence>
<accession>A0ABU9BW23</accession>
<dbReference type="Proteomes" id="UP001371218">
    <property type="component" value="Unassembled WGS sequence"/>
</dbReference>
<feature type="signal peptide" evidence="1">
    <location>
        <begin position="1"/>
        <end position="27"/>
    </location>
</feature>
<dbReference type="Pfam" id="PF06629">
    <property type="entry name" value="MipA"/>
    <property type="match status" value="1"/>
</dbReference>
<comment type="caution">
    <text evidence="2">The sequence shown here is derived from an EMBL/GenBank/DDBJ whole genome shotgun (WGS) entry which is preliminary data.</text>
</comment>
<reference evidence="2 3" key="1">
    <citation type="submission" date="2024-04" db="EMBL/GenBank/DDBJ databases">
        <title>Novel species of the genus Ideonella isolated from streams.</title>
        <authorList>
            <person name="Lu H."/>
        </authorList>
    </citation>
    <scope>NUCLEOTIDE SEQUENCE [LARGE SCALE GENOMIC DNA]</scope>
    <source>
        <strain evidence="2 3">DXS29W</strain>
    </source>
</reference>
<evidence type="ECO:0000256" key="1">
    <source>
        <dbReference type="SAM" id="SignalP"/>
    </source>
</evidence>
<proteinExistence type="predicted"/>
<keyword evidence="1" id="KW-0732">Signal</keyword>
<sequence length="299" mass="32066">MHLRSRLDLASRCMAMALALVTVQAAAQSDATPPDLAPDGEASAGTTTPALWSAGLFMVGADHAVYPGAERRARNATALPFITYRGPVVRLEGGTAGVRTLRTPRAELDFSAAAAFGSDGKDTGAREGMPAVGTLVELGPSVRIQLGELGDDGRRSPWRLDLPLRAAFDADRDFRYAGVSFEPRLNWRLPRLGDWRPSAYAGLMFGNRALNSLYYDVAPEYATPTRPAYDARGGLVASRLGVSLSRALGADLRLGLHASMETIKCAANRDSPVVGRSIDHTLAITLTWTAWRSDERGVE</sequence>
<name>A0ABU9BW23_9BURK</name>
<keyword evidence="3" id="KW-1185">Reference proteome</keyword>
<dbReference type="EMBL" id="JBBUTG010000011">
    <property type="protein sequence ID" value="MEK8032668.1"/>
    <property type="molecule type" value="Genomic_DNA"/>
</dbReference>
<organism evidence="2 3">
    <name type="scientific">Ideonella lacteola</name>
    <dbReference type="NCBI Taxonomy" id="2984193"/>
    <lineage>
        <taxon>Bacteria</taxon>
        <taxon>Pseudomonadati</taxon>
        <taxon>Pseudomonadota</taxon>
        <taxon>Betaproteobacteria</taxon>
        <taxon>Burkholderiales</taxon>
        <taxon>Sphaerotilaceae</taxon>
        <taxon>Ideonella</taxon>
    </lineage>
</organism>
<evidence type="ECO:0000313" key="2">
    <source>
        <dbReference type="EMBL" id="MEK8032668.1"/>
    </source>
</evidence>